<dbReference type="AlphaFoldDB" id="A0A8J3PJA9"/>
<dbReference type="Proteomes" id="UP000660339">
    <property type="component" value="Unassembled WGS sequence"/>
</dbReference>
<feature type="transmembrane region" description="Helical" evidence="2">
    <location>
        <begin position="92"/>
        <end position="111"/>
    </location>
</feature>
<feature type="region of interest" description="Disordered" evidence="1">
    <location>
        <begin position="132"/>
        <end position="160"/>
    </location>
</feature>
<keyword evidence="2" id="KW-0812">Transmembrane</keyword>
<organism evidence="3 4">
    <name type="scientific">Catellatospora methionotrophica</name>
    <dbReference type="NCBI Taxonomy" id="121620"/>
    <lineage>
        <taxon>Bacteria</taxon>
        <taxon>Bacillati</taxon>
        <taxon>Actinomycetota</taxon>
        <taxon>Actinomycetes</taxon>
        <taxon>Micromonosporales</taxon>
        <taxon>Micromonosporaceae</taxon>
        <taxon>Catellatospora</taxon>
    </lineage>
</organism>
<sequence>MTTEGQPGRQVEVVDLTAHPVEGTPSETGKGLGITAEFKGSPWSLRFKFGFRDHGSRTADSWNVVIRGLGVAVLVCVAGGLCHAVGADGNVTAWVGGGVFIVGVPICFGMITPKAGRTVDLGKDLESTYHALPIQPTDSSRPRAKRKPSRSGIRGRRRNR</sequence>
<name>A0A8J3PJA9_9ACTN</name>
<accession>A0A8J3PJA9</accession>
<feature type="transmembrane region" description="Helical" evidence="2">
    <location>
        <begin position="64"/>
        <end position="86"/>
    </location>
</feature>
<evidence type="ECO:0000313" key="4">
    <source>
        <dbReference type="Proteomes" id="UP000660339"/>
    </source>
</evidence>
<feature type="compositionally biased region" description="Basic residues" evidence="1">
    <location>
        <begin position="142"/>
        <end position="160"/>
    </location>
</feature>
<reference evidence="3" key="1">
    <citation type="submission" date="2021-01" db="EMBL/GenBank/DDBJ databases">
        <title>Whole genome shotgun sequence of Catellatospora methionotrophica NBRC 14553.</title>
        <authorList>
            <person name="Komaki H."/>
            <person name="Tamura T."/>
        </authorList>
    </citation>
    <scope>NUCLEOTIDE SEQUENCE</scope>
    <source>
        <strain evidence="3">NBRC 14553</strain>
    </source>
</reference>
<keyword evidence="2" id="KW-1133">Transmembrane helix</keyword>
<dbReference type="EMBL" id="BONJ01000041">
    <property type="protein sequence ID" value="GIG18574.1"/>
    <property type="molecule type" value="Genomic_DNA"/>
</dbReference>
<evidence type="ECO:0000313" key="3">
    <source>
        <dbReference type="EMBL" id="GIG18574.1"/>
    </source>
</evidence>
<keyword evidence="2" id="KW-0472">Membrane</keyword>
<keyword evidence="4" id="KW-1185">Reference proteome</keyword>
<proteinExistence type="predicted"/>
<dbReference type="RefSeq" id="WP_166388262.1">
    <property type="nucleotide sequence ID" value="NZ_BAAATT010000004.1"/>
</dbReference>
<comment type="caution">
    <text evidence="3">The sequence shown here is derived from an EMBL/GenBank/DDBJ whole genome shotgun (WGS) entry which is preliminary data.</text>
</comment>
<gene>
    <name evidence="3" type="ORF">Cme02nite_69060</name>
</gene>
<evidence type="ECO:0000256" key="2">
    <source>
        <dbReference type="SAM" id="Phobius"/>
    </source>
</evidence>
<protein>
    <submittedName>
        <fullName evidence="3">Uncharacterized protein</fullName>
    </submittedName>
</protein>
<evidence type="ECO:0000256" key="1">
    <source>
        <dbReference type="SAM" id="MobiDB-lite"/>
    </source>
</evidence>